<sequence>MPERTVAGVCLCFTTLDDLEKAGNTLQPVKVPEMEFAEKAPLPDSSYEYGKGYVTARYPGMIFQTERNSRYIAKIRLTPDFKGKLPDGQTIDVRHLTAADVLRMYPELVNRWRWKSYGNDYLTLSNRLIRFYVKKDYHRKPLYPIDEAYYRKRPITGIDLIYSCEEHRHPVETGQRWTLPPDYYVDSVLVTDLRKVPTSSGNIARTTEVTHSTDKIKVGNNGAIFVETKKFVRHRYWNIFSQNETYRKLVPSPGADKDVVYILKGKPLTYMPESSLAEVTAETFAGLVILDKASLERQYGIKGNKPGVVVKLKAGK</sequence>
<reference evidence="1 2" key="1">
    <citation type="submission" date="2020-04" db="EMBL/GenBank/DDBJ databases">
        <title>Chitinophaga sp. G-6-1-13 sp. nov., isolated from soil.</title>
        <authorList>
            <person name="Dahal R.H."/>
            <person name="Chaudhary D.K."/>
        </authorList>
    </citation>
    <scope>NUCLEOTIDE SEQUENCE [LARGE SCALE GENOMIC DNA]</scope>
    <source>
        <strain evidence="1 2">G-6-1-13</strain>
    </source>
</reference>
<evidence type="ECO:0000313" key="2">
    <source>
        <dbReference type="Proteomes" id="UP000583266"/>
    </source>
</evidence>
<dbReference type="Proteomes" id="UP000583266">
    <property type="component" value="Unassembled WGS sequence"/>
</dbReference>
<keyword evidence="2" id="KW-1185">Reference proteome</keyword>
<comment type="caution">
    <text evidence="1">The sequence shown here is derived from an EMBL/GenBank/DDBJ whole genome shotgun (WGS) entry which is preliminary data.</text>
</comment>
<gene>
    <name evidence="1" type="ORF">HHL17_23635</name>
</gene>
<proteinExistence type="predicted"/>
<dbReference type="EMBL" id="JABBGC010000003">
    <property type="protein sequence ID" value="NML40212.1"/>
    <property type="molecule type" value="Genomic_DNA"/>
</dbReference>
<evidence type="ECO:0000313" key="1">
    <source>
        <dbReference type="EMBL" id="NML40212.1"/>
    </source>
</evidence>
<accession>A0A848GSW1</accession>
<dbReference type="RefSeq" id="WP_169227323.1">
    <property type="nucleotide sequence ID" value="NZ_JABBGC010000003.1"/>
</dbReference>
<name>A0A848GSW1_9BACT</name>
<organism evidence="1 2">
    <name type="scientific">Chitinophaga fulva</name>
    <dbReference type="NCBI Taxonomy" id="2728842"/>
    <lineage>
        <taxon>Bacteria</taxon>
        <taxon>Pseudomonadati</taxon>
        <taxon>Bacteroidota</taxon>
        <taxon>Chitinophagia</taxon>
        <taxon>Chitinophagales</taxon>
        <taxon>Chitinophagaceae</taxon>
        <taxon>Chitinophaga</taxon>
    </lineage>
</organism>
<dbReference type="AlphaFoldDB" id="A0A848GSW1"/>
<protein>
    <submittedName>
        <fullName evidence="1">Uncharacterized protein</fullName>
    </submittedName>
</protein>